<evidence type="ECO:0000313" key="1">
    <source>
        <dbReference type="EMBL" id="JAT83097.1"/>
    </source>
</evidence>
<reference evidence="1" key="1">
    <citation type="submission" date="2015-09" db="EMBL/GenBank/DDBJ databases">
        <title>De novo assembly of Pectinophora gossypiella (Pink Bollworm) gut transcriptome.</title>
        <authorList>
            <person name="Tassone E.E."/>
        </authorList>
    </citation>
    <scope>NUCLEOTIDE SEQUENCE</scope>
</reference>
<dbReference type="PANTHER" id="PTHR39953">
    <property type="entry name" value="RE54151P"/>
    <property type="match status" value="1"/>
</dbReference>
<organism evidence="1">
    <name type="scientific">Pectinophora gossypiella</name>
    <name type="common">Cotton pink bollworm</name>
    <name type="synonym">Depressaria gossypiella</name>
    <dbReference type="NCBI Taxonomy" id="13191"/>
    <lineage>
        <taxon>Eukaryota</taxon>
        <taxon>Metazoa</taxon>
        <taxon>Ecdysozoa</taxon>
        <taxon>Arthropoda</taxon>
        <taxon>Hexapoda</taxon>
        <taxon>Insecta</taxon>
        <taxon>Pterygota</taxon>
        <taxon>Neoptera</taxon>
        <taxon>Endopterygota</taxon>
        <taxon>Lepidoptera</taxon>
        <taxon>Glossata</taxon>
        <taxon>Ditrysia</taxon>
        <taxon>Gelechioidea</taxon>
        <taxon>Gelechiidae</taxon>
        <taxon>Apatetrinae</taxon>
        <taxon>Pectinophora</taxon>
    </lineage>
</organism>
<dbReference type="PANTHER" id="PTHR39953:SF1">
    <property type="entry name" value="RE54151P"/>
    <property type="match status" value="1"/>
</dbReference>
<proteinExistence type="predicted"/>
<dbReference type="EMBL" id="GDQN01007957">
    <property type="protein sequence ID" value="JAT83097.1"/>
    <property type="molecule type" value="Transcribed_RNA"/>
</dbReference>
<name>A0A1E1W828_PECGO</name>
<protein>
    <submittedName>
        <fullName evidence="1">Uncharacterized protein</fullName>
    </submittedName>
</protein>
<dbReference type="AlphaFoldDB" id="A0A1E1W828"/>
<sequence length="117" mass="13677">MLQYMREKDTFNIAEIRGAKVLFSSRDAYVETRTWYGTVEVKRENSICFIKGMVTPEHRIRSKMYTVIASINEIEESILVVKCEDCAASESGCKNFICFIMWLIKRTDEPSVHCYWS</sequence>
<accession>A0A1E1W828</accession>
<gene>
    <name evidence="1" type="ORF">g.15138</name>
</gene>